<evidence type="ECO:0000256" key="3">
    <source>
        <dbReference type="ARBA" id="ARBA00022801"/>
    </source>
</evidence>
<dbReference type="NCBIfam" id="TIGR00614">
    <property type="entry name" value="recQ_fam"/>
    <property type="match status" value="1"/>
</dbReference>
<feature type="domain" description="HTH iclR-type" evidence="10">
    <location>
        <begin position="380"/>
        <end position="440"/>
    </location>
</feature>
<evidence type="ECO:0000313" key="14">
    <source>
        <dbReference type="Proteomes" id="UP000269019"/>
    </source>
</evidence>
<dbReference type="PROSITE" id="PS00690">
    <property type="entry name" value="DEAH_ATP_HELICASE"/>
    <property type="match status" value="1"/>
</dbReference>
<organism evidence="13 14">
    <name type="scientific">Corynebacterium choanae</name>
    <dbReference type="NCBI Taxonomy" id="1862358"/>
    <lineage>
        <taxon>Bacteria</taxon>
        <taxon>Bacillati</taxon>
        <taxon>Actinomycetota</taxon>
        <taxon>Actinomycetes</taxon>
        <taxon>Mycobacteriales</taxon>
        <taxon>Corynebacteriaceae</taxon>
        <taxon>Corynebacterium</taxon>
    </lineage>
</organism>
<dbReference type="GO" id="GO:0006355">
    <property type="term" value="P:regulation of DNA-templated transcription"/>
    <property type="evidence" value="ECO:0007669"/>
    <property type="project" value="InterPro"/>
</dbReference>
<evidence type="ECO:0000256" key="4">
    <source>
        <dbReference type="ARBA" id="ARBA00022806"/>
    </source>
</evidence>
<dbReference type="SMART" id="SM00487">
    <property type="entry name" value="DEXDc"/>
    <property type="match status" value="1"/>
</dbReference>
<gene>
    <name evidence="13" type="primary">recQ</name>
    <name evidence="13" type="ORF">CCHOA_01250</name>
</gene>
<dbReference type="AlphaFoldDB" id="A0A3G6J6X5"/>
<dbReference type="EMBL" id="CP033896">
    <property type="protein sequence ID" value="AZA12678.1"/>
    <property type="molecule type" value="Genomic_DNA"/>
</dbReference>
<sequence length="714" mass="76517">MTTPPAQTDLEVAALQILRRLTKNPHAEFRPGQLEAITALVERRQHVLVVQRTGWGKSAVYFVAALLLRAGFGSSDRPAHHPYPQGPAIIVSPLLSLMRNQIAAATQAGVVAVTINSGNAEQWDAIAERIRARDVDVLLISPERLVNTDFQQGILQEIFAEVSLLVVDEAHCISDWGHDFRPDYRRIRELINTIGADLPVLATTATANTRVMEDVAAQLGAGTVTLRGPLSRASLQLGVGPVAPLEDHLAWLVDHVADMPGSGIIYTLTVNAAEDTAALLSAAGITAHAYTGRTDAATREALEAALIANEVKVLVATSALGMGFDKPDLGFVIHLGAPSSAVAYYQQVGRAGRATKRAQAILLPSPSDAAIWAYFATAAMPAADTAYAVLAALQEATTPLSIPQLEQVVGVKRSRLELLLKTLHVEGAVAKAGGKYQPGPQPNWEYDHARYAAVAKARRAEADAMRGYITTSECRMVYLAHQLDDFTAQPCGICDRCQGPFFPTTIGDAARKHLNMLQSAPGIVLEVRKRWPNGLRQFGIDYAGIINEQARAEPGRAVARATDLGLGQRLRELVTASDKDQPLPAELHDAIFATLHHWDWDTRPTVVVGLPPREQPQLGHSLVKLISSAGRIPFAGSLRYTAGAGSRDVNSTFRVKHLANSLVLPPEVAAAVTGETVLLVDVDTASGWTFTVAAALLKDAGAQAVLPFALLQSR</sequence>
<dbReference type="Pfam" id="PF00271">
    <property type="entry name" value="Helicase_C"/>
    <property type="match status" value="1"/>
</dbReference>
<accession>A0A3G6J6X5</accession>
<dbReference type="OrthoDB" id="9760034at2"/>
<dbReference type="SUPFAM" id="SSF52540">
    <property type="entry name" value="P-loop containing nucleoside triphosphate hydrolases"/>
    <property type="match status" value="1"/>
</dbReference>
<evidence type="ECO:0000256" key="8">
    <source>
        <dbReference type="ARBA" id="ARBA00034617"/>
    </source>
</evidence>
<comment type="similarity">
    <text evidence="1">Belongs to the helicase family. RecQ subfamily.</text>
</comment>
<dbReference type="PROSITE" id="PS51192">
    <property type="entry name" value="HELICASE_ATP_BIND_1"/>
    <property type="match status" value="1"/>
</dbReference>
<dbReference type="Pfam" id="PF00270">
    <property type="entry name" value="DEAD"/>
    <property type="match status" value="1"/>
</dbReference>
<keyword evidence="6" id="KW-0238">DNA-binding</keyword>
<reference evidence="13 14" key="1">
    <citation type="submission" date="2018-11" db="EMBL/GenBank/DDBJ databases">
        <authorList>
            <person name="Kleinhagauer T."/>
            <person name="Glaeser S.P."/>
            <person name="Spergser J."/>
            <person name="Ruckert C."/>
            <person name="Kaempfer P."/>
            <person name="Busse H.-J."/>
        </authorList>
    </citation>
    <scope>NUCLEOTIDE SEQUENCE [LARGE SCALE GENOMIC DNA]</scope>
    <source>
        <strain evidence="13 14">200CH</strain>
    </source>
</reference>
<evidence type="ECO:0000259" key="11">
    <source>
        <dbReference type="PROSITE" id="PS51192"/>
    </source>
</evidence>
<keyword evidence="4 13" id="KW-0347">Helicase</keyword>
<dbReference type="GO" id="GO:0030894">
    <property type="term" value="C:replisome"/>
    <property type="evidence" value="ECO:0007669"/>
    <property type="project" value="TreeGrafter"/>
</dbReference>
<comment type="catalytic activity">
    <reaction evidence="8">
        <text>Couples ATP hydrolysis with the unwinding of duplex DNA by translocating in the 3'-5' direction.</text>
        <dbReference type="EC" id="5.6.2.4"/>
    </reaction>
</comment>
<evidence type="ECO:0000256" key="1">
    <source>
        <dbReference type="ARBA" id="ARBA00005446"/>
    </source>
</evidence>
<evidence type="ECO:0000256" key="6">
    <source>
        <dbReference type="ARBA" id="ARBA00023125"/>
    </source>
</evidence>
<dbReference type="GO" id="GO:0005524">
    <property type="term" value="F:ATP binding"/>
    <property type="evidence" value="ECO:0007669"/>
    <property type="project" value="UniProtKB-KW"/>
</dbReference>
<keyword evidence="14" id="KW-1185">Reference proteome</keyword>
<dbReference type="InterPro" id="IPR005471">
    <property type="entry name" value="Tscrpt_reg_IclR_N"/>
</dbReference>
<protein>
    <recommendedName>
        <fullName evidence="9">DNA 3'-5' helicase</fullName>
        <ecNumber evidence="9">5.6.2.4</ecNumber>
    </recommendedName>
</protein>
<dbReference type="GO" id="GO:0043138">
    <property type="term" value="F:3'-5' DNA helicase activity"/>
    <property type="evidence" value="ECO:0007669"/>
    <property type="project" value="UniProtKB-EC"/>
</dbReference>
<proteinExistence type="inferred from homology"/>
<dbReference type="Proteomes" id="UP000269019">
    <property type="component" value="Chromosome"/>
</dbReference>
<dbReference type="InterPro" id="IPR027417">
    <property type="entry name" value="P-loop_NTPase"/>
</dbReference>
<evidence type="ECO:0000256" key="9">
    <source>
        <dbReference type="ARBA" id="ARBA00034808"/>
    </source>
</evidence>
<dbReference type="InterPro" id="IPR002464">
    <property type="entry name" value="DNA/RNA_helicase_DEAH_CS"/>
</dbReference>
<dbReference type="InterPro" id="IPR004589">
    <property type="entry name" value="DNA_helicase_ATP-dep_RecQ"/>
</dbReference>
<dbReference type="GO" id="GO:0006281">
    <property type="term" value="P:DNA repair"/>
    <property type="evidence" value="ECO:0007669"/>
    <property type="project" value="TreeGrafter"/>
</dbReference>
<evidence type="ECO:0000259" key="10">
    <source>
        <dbReference type="PROSITE" id="PS51077"/>
    </source>
</evidence>
<evidence type="ECO:0000313" key="13">
    <source>
        <dbReference type="EMBL" id="AZA12678.1"/>
    </source>
</evidence>
<dbReference type="PANTHER" id="PTHR13710">
    <property type="entry name" value="DNA HELICASE RECQ FAMILY MEMBER"/>
    <property type="match status" value="1"/>
</dbReference>
<dbReference type="PROSITE" id="PS51194">
    <property type="entry name" value="HELICASE_CTER"/>
    <property type="match status" value="1"/>
</dbReference>
<dbReference type="InterPro" id="IPR011545">
    <property type="entry name" value="DEAD/DEAH_box_helicase_dom"/>
</dbReference>
<dbReference type="RefSeq" id="WP_123925920.1">
    <property type="nucleotide sequence ID" value="NZ_CP033896.1"/>
</dbReference>
<dbReference type="GO" id="GO:0009378">
    <property type="term" value="F:four-way junction helicase activity"/>
    <property type="evidence" value="ECO:0007669"/>
    <property type="project" value="TreeGrafter"/>
</dbReference>
<evidence type="ECO:0000256" key="2">
    <source>
        <dbReference type="ARBA" id="ARBA00022741"/>
    </source>
</evidence>
<dbReference type="InterPro" id="IPR036388">
    <property type="entry name" value="WH-like_DNA-bd_sf"/>
</dbReference>
<dbReference type="PANTHER" id="PTHR13710:SF105">
    <property type="entry name" value="ATP-DEPENDENT DNA HELICASE Q1"/>
    <property type="match status" value="1"/>
</dbReference>
<dbReference type="Gene3D" id="1.10.10.10">
    <property type="entry name" value="Winged helix-like DNA-binding domain superfamily/Winged helix DNA-binding domain"/>
    <property type="match status" value="2"/>
</dbReference>
<dbReference type="GO" id="GO:0005737">
    <property type="term" value="C:cytoplasm"/>
    <property type="evidence" value="ECO:0007669"/>
    <property type="project" value="TreeGrafter"/>
</dbReference>
<dbReference type="Gene3D" id="3.40.50.300">
    <property type="entry name" value="P-loop containing nucleotide triphosphate hydrolases"/>
    <property type="match status" value="2"/>
</dbReference>
<feature type="domain" description="Helicase ATP-binding" evidence="11">
    <location>
        <begin position="38"/>
        <end position="225"/>
    </location>
</feature>
<dbReference type="SMART" id="SM00490">
    <property type="entry name" value="HELICc"/>
    <property type="match status" value="1"/>
</dbReference>
<evidence type="ECO:0000256" key="7">
    <source>
        <dbReference type="ARBA" id="ARBA00023235"/>
    </source>
</evidence>
<dbReference type="InterPro" id="IPR029057">
    <property type="entry name" value="PRTase-like"/>
</dbReference>
<keyword evidence="2" id="KW-0547">Nucleotide-binding</keyword>
<evidence type="ECO:0000256" key="5">
    <source>
        <dbReference type="ARBA" id="ARBA00022840"/>
    </source>
</evidence>
<dbReference type="PROSITE" id="PS51077">
    <property type="entry name" value="HTH_ICLR"/>
    <property type="match status" value="1"/>
</dbReference>
<name>A0A3G6J6X5_9CORY</name>
<dbReference type="GO" id="GO:0006310">
    <property type="term" value="P:DNA recombination"/>
    <property type="evidence" value="ECO:0007669"/>
    <property type="project" value="InterPro"/>
</dbReference>
<dbReference type="GO" id="GO:0043590">
    <property type="term" value="C:bacterial nucleoid"/>
    <property type="evidence" value="ECO:0007669"/>
    <property type="project" value="TreeGrafter"/>
</dbReference>
<dbReference type="KEGG" id="ccho:CCHOA_01250"/>
<keyword evidence="5" id="KW-0067">ATP-binding</keyword>
<dbReference type="GO" id="GO:0016787">
    <property type="term" value="F:hydrolase activity"/>
    <property type="evidence" value="ECO:0007669"/>
    <property type="project" value="UniProtKB-KW"/>
</dbReference>
<evidence type="ECO:0000259" key="12">
    <source>
        <dbReference type="PROSITE" id="PS51194"/>
    </source>
</evidence>
<dbReference type="InterPro" id="IPR014001">
    <property type="entry name" value="Helicase_ATP-bd"/>
</dbReference>
<dbReference type="InterPro" id="IPR001650">
    <property type="entry name" value="Helicase_C-like"/>
</dbReference>
<dbReference type="GO" id="GO:0003677">
    <property type="term" value="F:DNA binding"/>
    <property type="evidence" value="ECO:0007669"/>
    <property type="project" value="UniProtKB-KW"/>
</dbReference>
<dbReference type="SUPFAM" id="SSF53271">
    <property type="entry name" value="PRTase-like"/>
    <property type="match status" value="1"/>
</dbReference>
<feature type="domain" description="Helicase C-terminal" evidence="12">
    <location>
        <begin position="251"/>
        <end position="401"/>
    </location>
</feature>
<dbReference type="EC" id="5.6.2.4" evidence="9"/>
<keyword evidence="7" id="KW-0413">Isomerase</keyword>
<keyword evidence="3 13" id="KW-0378">Hydrolase</keyword>